<evidence type="ECO:0000313" key="1">
    <source>
        <dbReference type="EMBL" id="KAJ0222182.1"/>
    </source>
</evidence>
<evidence type="ECO:0000313" key="2">
    <source>
        <dbReference type="Proteomes" id="UP000235145"/>
    </source>
</evidence>
<organism evidence="1 2">
    <name type="scientific">Lactuca sativa</name>
    <name type="common">Garden lettuce</name>
    <dbReference type="NCBI Taxonomy" id="4236"/>
    <lineage>
        <taxon>Eukaryota</taxon>
        <taxon>Viridiplantae</taxon>
        <taxon>Streptophyta</taxon>
        <taxon>Embryophyta</taxon>
        <taxon>Tracheophyta</taxon>
        <taxon>Spermatophyta</taxon>
        <taxon>Magnoliopsida</taxon>
        <taxon>eudicotyledons</taxon>
        <taxon>Gunneridae</taxon>
        <taxon>Pentapetalae</taxon>
        <taxon>asterids</taxon>
        <taxon>campanulids</taxon>
        <taxon>Asterales</taxon>
        <taxon>Asteraceae</taxon>
        <taxon>Cichorioideae</taxon>
        <taxon>Cichorieae</taxon>
        <taxon>Lactucinae</taxon>
        <taxon>Lactuca</taxon>
    </lineage>
</organism>
<reference evidence="1 2" key="1">
    <citation type="journal article" date="2017" name="Nat. Commun.">
        <title>Genome assembly with in vitro proximity ligation data and whole-genome triplication in lettuce.</title>
        <authorList>
            <person name="Reyes-Chin-Wo S."/>
            <person name="Wang Z."/>
            <person name="Yang X."/>
            <person name="Kozik A."/>
            <person name="Arikit S."/>
            <person name="Song C."/>
            <person name="Xia L."/>
            <person name="Froenicke L."/>
            <person name="Lavelle D.O."/>
            <person name="Truco M.J."/>
            <person name="Xia R."/>
            <person name="Zhu S."/>
            <person name="Xu C."/>
            <person name="Xu H."/>
            <person name="Xu X."/>
            <person name="Cox K."/>
            <person name="Korf I."/>
            <person name="Meyers B.C."/>
            <person name="Michelmore R.W."/>
        </authorList>
    </citation>
    <scope>NUCLEOTIDE SEQUENCE [LARGE SCALE GENOMIC DNA]</scope>
    <source>
        <strain evidence="2">cv. Salinas</strain>
        <tissue evidence="1">Seedlings</tissue>
    </source>
</reference>
<comment type="caution">
    <text evidence="1">The sequence shown here is derived from an EMBL/GenBank/DDBJ whole genome shotgun (WGS) entry which is preliminary data.</text>
</comment>
<sequence>MKVKKMLVSMLRRSSGGGSKNPLVFRYTSLLKGDMSKLGKSLLHVWEMEIVRYTLYSLYGVIQGIEISKLQCVGVIVLHNGNILINICRGYVSYVSSS</sequence>
<protein>
    <submittedName>
        <fullName evidence="1">Uncharacterized protein</fullName>
    </submittedName>
</protein>
<name>A0A9R1XWI1_LACSA</name>
<gene>
    <name evidence="1" type="ORF">LSAT_V11C200052090</name>
</gene>
<dbReference type="AlphaFoldDB" id="A0A9R1XWI1"/>
<keyword evidence="2" id="KW-1185">Reference proteome</keyword>
<dbReference type="Proteomes" id="UP000235145">
    <property type="component" value="Unassembled WGS sequence"/>
</dbReference>
<accession>A0A9R1XWI1</accession>
<proteinExistence type="predicted"/>
<dbReference type="EMBL" id="NBSK02000002">
    <property type="protein sequence ID" value="KAJ0222182.1"/>
    <property type="molecule type" value="Genomic_DNA"/>
</dbReference>